<dbReference type="PANTHER" id="PTHR34289">
    <property type="entry name" value="PROTEIN, PUTATIVE (DUF819)-RELATED"/>
    <property type="match status" value="1"/>
</dbReference>
<gene>
    <name evidence="2" type="ORF">H9786_00505</name>
</gene>
<feature type="transmembrane region" description="Helical" evidence="1">
    <location>
        <begin position="155"/>
        <end position="181"/>
    </location>
</feature>
<proteinExistence type="predicted"/>
<evidence type="ECO:0000256" key="1">
    <source>
        <dbReference type="SAM" id="Phobius"/>
    </source>
</evidence>
<dbReference type="Proteomes" id="UP000823823">
    <property type="component" value="Unassembled WGS sequence"/>
</dbReference>
<dbReference type="AlphaFoldDB" id="A0A9D2RM84"/>
<reference evidence="2" key="1">
    <citation type="journal article" date="2021" name="PeerJ">
        <title>Extensive microbial diversity within the chicken gut microbiome revealed by metagenomics and culture.</title>
        <authorList>
            <person name="Gilroy R."/>
            <person name="Ravi A."/>
            <person name="Getino M."/>
            <person name="Pursley I."/>
            <person name="Horton D.L."/>
            <person name="Alikhan N.F."/>
            <person name="Baker D."/>
            <person name="Gharbi K."/>
            <person name="Hall N."/>
            <person name="Watson M."/>
            <person name="Adriaenssens E.M."/>
            <person name="Foster-Nyarko E."/>
            <person name="Jarju S."/>
            <person name="Secka A."/>
            <person name="Antonio M."/>
            <person name="Oren A."/>
            <person name="Chaudhuri R.R."/>
            <person name="La Ragione R."/>
            <person name="Hildebrand F."/>
            <person name="Pallen M.J."/>
        </authorList>
    </citation>
    <scope>NUCLEOTIDE SEQUENCE</scope>
    <source>
        <strain evidence="2">ChiHjej13B12-24818</strain>
    </source>
</reference>
<sequence length="384" mass="40954">MIQDGLLMLGVVLGIAMVLIVLERTTGWKIFRFVPGMVMMYLLMATLNSLGVFGEEDATREPIAAVKDVALPAMIFLFLFGCDLRKIIRLGPKLLLTMAVASASLFGAMLLVYLVFQAALHDESWKALGALLASWTGGSANMVAVQDILQAPENIFGYALITDTLVYSVWLMAMFSSVAVSDRFNRFTKARTAYLDTSDFGDLEDEKHPITGTSLAVVLFGSVLVSILAIWVSEGLPEYGQAVDSTTWTILIVSVLGLIAAHTPLGRVAGSTEIATLMLFLVIGQIAAGSDFTAITQAPLYLLIGFLVLGIHAVIMVIYAKISRTELFSLAVASTANIGGIASAPVVAGAFNRQLVPVGVLYALIGSFMGTWIGLAAAQVMSML</sequence>
<evidence type="ECO:0000313" key="2">
    <source>
        <dbReference type="EMBL" id="HJB09004.1"/>
    </source>
</evidence>
<feature type="transmembrane region" description="Helical" evidence="1">
    <location>
        <begin position="327"/>
        <end position="348"/>
    </location>
</feature>
<feature type="transmembrane region" description="Helical" evidence="1">
    <location>
        <begin position="6"/>
        <end position="23"/>
    </location>
</feature>
<keyword evidence="1" id="KW-0472">Membrane</keyword>
<feature type="transmembrane region" description="Helical" evidence="1">
    <location>
        <begin position="360"/>
        <end position="381"/>
    </location>
</feature>
<accession>A0A9D2RM84</accession>
<feature type="transmembrane region" description="Helical" evidence="1">
    <location>
        <begin position="268"/>
        <end position="288"/>
    </location>
</feature>
<name>A0A9D2RM84_9MICO</name>
<dbReference type="InterPro" id="IPR008537">
    <property type="entry name" value="DUF819"/>
</dbReference>
<feature type="transmembrane region" description="Helical" evidence="1">
    <location>
        <begin position="245"/>
        <end position="261"/>
    </location>
</feature>
<keyword evidence="1" id="KW-0812">Transmembrane</keyword>
<feature type="transmembrane region" description="Helical" evidence="1">
    <location>
        <begin position="63"/>
        <end position="82"/>
    </location>
</feature>
<dbReference type="EMBL" id="DWZH01000007">
    <property type="protein sequence ID" value="HJB09004.1"/>
    <property type="molecule type" value="Genomic_DNA"/>
</dbReference>
<feature type="transmembrane region" description="Helical" evidence="1">
    <location>
        <begin position="300"/>
        <end position="320"/>
    </location>
</feature>
<protein>
    <submittedName>
        <fullName evidence="2">DUF819 family protein</fullName>
    </submittedName>
</protein>
<reference evidence="2" key="2">
    <citation type="submission" date="2021-04" db="EMBL/GenBank/DDBJ databases">
        <authorList>
            <person name="Gilroy R."/>
        </authorList>
    </citation>
    <scope>NUCLEOTIDE SEQUENCE</scope>
    <source>
        <strain evidence="2">ChiHjej13B12-24818</strain>
    </source>
</reference>
<evidence type="ECO:0000313" key="3">
    <source>
        <dbReference type="Proteomes" id="UP000823823"/>
    </source>
</evidence>
<feature type="transmembrane region" description="Helical" evidence="1">
    <location>
        <begin position="94"/>
        <end position="116"/>
    </location>
</feature>
<dbReference type="Pfam" id="PF05684">
    <property type="entry name" value="DUF819"/>
    <property type="match status" value="1"/>
</dbReference>
<feature type="transmembrane region" description="Helical" evidence="1">
    <location>
        <begin position="215"/>
        <end position="233"/>
    </location>
</feature>
<dbReference type="PANTHER" id="PTHR34289:SF8">
    <property type="entry name" value="DUF819 DOMAIN-CONTAINING PROTEIN"/>
    <property type="match status" value="1"/>
</dbReference>
<comment type="caution">
    <text evidence="2">The sequence shown here is derived from an EMBL/GenBank/DDBJ whole genome shotgun (WGS) entry which is preliminary data.</text>
</comment>
<organism evidence="2 3">
    <name type="scientific">Candidatus Brachybacterium merdavium</name>
    <dbReference type="NCBI Taxonomy" id="2838513"/>
    <lineage>
        <taxon>Bacteria</taxon>
        <taxon>Bacillati</taxon>
        <taxon>Actinomycetota</taxon>
        <taxon>Actinomycetes</taxon>
        <taxon>Micrococcales</taxon>
        <taxon>Dermabacteraceae</taxon>
        <taxon>Brachybacterium</taxon>
    </lineage>
</organism>
<feature type="transmembrane region" description="Helical" evidence="1">
    <location>
        <begin position="30"/>
        <end position="51"/>
    </location>
</feature>
<keyword evidence="1" id="KW-1133">Transmembrane helix</keyword>